<protein>
    <recommendedName>
        <fullName evidence="3">Luciferase-like domain-containing protein</fullName>
    </recommendedName>
</protein>
<evidence type="ECO:0000313" key="2">
    <source>
        <dbReference type="Proteomes" id="UP001550535"/>
    </source>
</evidence>
<comment type="caution">
    <text evidence="1">The sequence shown here is derived from an EMBL/GenBank/DDBJ whole genome shotgun (WGS) entry which is preliminary data.</text>
</comment>
<name>A0ABV2X9M0_9NOCA</name>
<proteinExistence type="predicted"/>
<reference evidence="1 2" key="1">
    <citation type="submission" date="2024-06" db="EMBL/GenBank/DDBJ databases">
        <title>The Natural Products Discovery Center: Release of the First 8490 Sequenced Strains for Exploring Actinobacteria Biosynthetic Diversity.</title>
        <authorList>
            <person name="Kalkreuter E."/>
            <person name="Kautsar S.A."/>
            <person name="Yang D."/>
            <person name="Bader C.D."/>
            <person name="Teijaro C.N."/>
            <person name="Fluegel L."/>
            <person name="Davis C.M."/>
            <person name="Simpson J.R."/>
            <person name="Lauterbach L."/>
            <person name="Steele A.D."/>
            <person name="Gui C."/>
            <person name="Meng S."/>
            <person name="Li G."/>
            <person name="Viehrig K."/>
            <person name="Ye F."/>
            <person name="Su P."/>
            <person name="Kiefer A.F."/>
            <person name="Nichols A."/>
            <person name="Cepeda A.J."/>
            <person name="Yan W."/>
            <person name="Fan B."/>
            <person name="Jiang Y."/>
            <person name="Adhikari A."/>
            <person name="Zheng C.-J."/>
            <person name="Schuster L."/>
            <person name="Cowan T.M."/>
            <person name="Smanski M.J."/>
            <person name="Chevrette M.G."/>
            <person name="De Carvalho L.P.S."/>
            <person name="Shen B."/>
        </authorList>
    </citation>
    <scope>NUCLEOTIDE SEQUENCE [LARGE SCALE GENOMIC DNA]</scope>
    <source>
        <strain evidence="1 2">NPDC019434</strain>
    </source>
</reference>
<dbReference type="Proteomes" id="UP001550535">
    <property type="component" value="Unassembled WGS sequence"/>
</dbReference>
<sequence>MSWHLMVDFGLGSPLHFVASREAALTFAQEAIEKGWARAAAVDDRVDHSYPAMPCQFLFSPLSGPDSAGSL</sequence>
<organism evidence="1 2">
    <name type="scientific">Nocardia niwae</name>
    <dbReference type="NCBI Taxonomy" id="626084"/>
    <lineage>
        <taxon>Bacteria</taxon>
        <taxon>Bacillati</taxon>
        <taxon>Actinomycetota</taxon>
        <taxon>Actinomycetes</taxon>
        <taxon>Mycobacteriales</taxon>
        <taxon>Nocardiaceae</taxon>
        <taxon>Nocardia</taxon>
    </lineage>
</organism>
<evidence type="ECO:0000313" key="1">
    <source>
        <dbReference type="EMBL" id="MEU2122569.1"/>
    </source>
</evidence>
<dbReference type="RefSeq" id="WP_063020521.1">
    <property type="nucleotide sequence ID" value="NZ_JBEYBR010000025.1"/>
</dbReference>
<accession>A0ABV2X9M0</accession>
<gene>
    <name evidence="1" type="ORF">ABZ507_12200</name>
</gene>
<dbReference type="EMBL" id="JBEYBR010000025">
    <property type="protein sequence ID" value="MEU2122569.1"/>
    <property type="molecule type" value="Genomic_DNA"/>
</dbReference>
<evidence type="ECO:0008006" key="3">
    <source>
        <dbReference type="Google" id="ProtNLM"/>
    </source>
</evidence>
<keyword evidence="2" id="KW-1185">Reference proteome</keyword>